<dbReference type="CAZy" id="GT2">
    <property type="family name" value="Glycosyltransferase Family 2"/>
</dbReference>
<dbReference type="GO" id="GO:0006487">
    <property type="term" value="P:protein N-linked glycosylation"/>
    <property type="evidence" value="ECO:0007669"/>
    <property type="project" value="TreeGrafter"/>
</dbReference>
<name>A0LKM7_SYNFM</name>
<dbReference type="eggNOG" id="COG1215">
    <property type="taxonomic scope" value="Bacteria"/>
</dbReference>
<dbReference type="HOGENOM" id="CLU_033536_7_4_7"/>
<feature type="domain" description="Glycosyltransferase 2-like" evidence="1">
    <location>
        <begin position="8"/>
        <end position="131"/>
    </location>
</feature>
<dbReference type="CDD" id="cd04179">
    <property type="entry name" value="DPM_DPG-synthase_like"/>
    <property type="match status" value="1"/>
</dbReference>
<accession>A0LKM7</accession>
<dbReference type="InterPro" id="IPR029044">
    <property type="entry name" value="Nucleotide-diphossugar_trans"/>
</dbReference>
<dbReference type="InterPro" id="IPR001173">
    <property type="entry name" value="Glyco_trans_2-like"/>
</dbReference>
<reference evidence="2 3" key="1">
    <citation type="submission" date="2006-10" db="EMBL/GenBank/DDBJ databases">
        <title>Complete sequence of Syntrophobacter fumaroxidans MPOB.</title>
        <authorList>
            <consortium name="US DOE Joint Genome Institute"/>
            <person name="Copeland A."/>
            <person name="Lucas S."/>
            <person name="Lapidus A."/>
            <person name="Barry K."/>
            <person name="Detter J.C."/>
            <person name="Glavina del Rio T."/>
            <person name="Hammon N."/>
            <person name="Israni S."/>
            <person name="Pitluck S."/>
            <person name="Goltsman E.G."/>
            <person name="Martinez M."/>
            <person name="Schmutz J."/>
            <person name="Larimer F."/>
            <person name="Land M."/>
            <person name="Hauser L."/>
            <person name="Kyrpides N."/>
            <person name="Kim E."/>
            <person name="Boone D.R."/>
            <person name="Brockman F."/>
            <person name="Culley D."/>
            <person name="Ferry J."/>
            <person name="Gunsalus R."/>
            <person name="McInerney M.J."/>
            <person name="Morrison M."/>
            <person name="Plugge C."/>
            <person name="Rohlin L."/>
            <person name="Scholten J."/>
            <person name="Sieber J."/>
            <person name="Stams A.J.M."/>
            <person name="Worm P."/>
            <person name="Henstra A.M."/>
            <person name="Richardson P."/>
        </authorList>
    </citation>
    <scope>NUCLEOTIDE SEQUENCE [LARGE SCALE GENOMIC DNA]</scope>
    <source>
        <strain evidence="3">DSM 10017 / MPOB</strain>
    </source>
</reference>
<dbReference type="PANTHER" id="PTHR10859:SF114">
    <property type="entry name" value="DOLICHOL-PHOSPHATE MANNOSYLTRANSFERASE"/>
    <property type="match status" value="1"/>
</dbReference>
<organism evidence="2 3">
    <name type="scientific">Syntrophobacter fumaroxidans (strain DSM 10017 / MPOB)</name>
    <dbReference type="NCBI Taxonomy" id="335543"/>
    <lineage>
        <taxon>Bacteria</taxon>
        <taxon>Pseudomonadati</taxon>
        <taxon>Thermodesulfobacteriota</taxon>
        <taxon>Syntrophobacteria</taxon>
        <taxon>Syntrophobacterales</taxon>
        <taxon>Syntrophobacteraceae</taxon>
        <taxon>Syntrophobacter</taxon>
    </lineage>
</organism>
<dbReference type="KEGG" id="sfu:Sfum_2297"/>
<dbReference type="STRING" id="335543.Sfum_2297"/>
<dbReference type="Gene3D" id="3.90.550.10">
    <property type="entry name" value="Spore Coat Polysaccharide Biosynthesis Protein SpsA, Chain A"/>
    <property type="match status" value="1"/>
</dbReference>
<keyword evidence="2" id="KW-0808">Transferase</keyword>
<evidence type="ECO:0000313" key="2">
    <source>
        <dbReference type="EMBL" id="ABK17979.1"/>
    </source>
</evidence>
<gene>
    <name evidence="2" type="ordered locus">Sfum_2297</name>
</gene>
<protein>
    <submittedName>
        <fullName evidence="2">Glycosyl transferase, family 2</fullName>
    </submittedName>
</protein>
<sequence precursor="true">MRNEGAVVLIPAYRPSEALTELLKSLTASRLVRAVVVVDDGSGPEFHSLFDSFSEFDEPLIIRHRENLGKGAALKTGLGHIARLFPDGIGVVTADADGQHTARDTLGIVKALGNRPGALILGVRSFGRKVPFRCRIGNLVVVNLLSLMTGRRITDTQTGLRGIPMSFVADLLDSPCDGYEFETDMLLQCVRKNIEICEVKIETIYIDGNCSSHFDPVLDSVRICRVLLRFGALSRRLRPSSTARCSC</sequence>
<dbReference type="RefSeq" id="WP_011699148.1">
    <property type="nucleotide sequence ID" value="NC_008554.1"/>
</dbReference>
<dbReference type="PANTHER" id="PTHR10859">
    <property type="entry name" value="GLYCOSYL TRANSFERASE"/>
    <property type="match status" value="1"/>
</dbReference>
<evidence type="ECO:0000259" key="1">
    <source>
        <dbReference type="Pfam" id="PF00535"/>
    </source>
</evidence>
<dbReference type="SUPFAM" id="SSF53448">
    <property type="entry name" value="Nucleotide-diphospho-sugar transferases"/>
    <property type="match status" value="1"/>
</dbReference>
<dbReference type="OrthoDB" id="9810303at2"/>
<evidence type="ECO:0000313" key="3">
    <source>
        <dbReference type="Proteomes" id="UP000001784"/>
    </source>
</evidence>
<dbReference type="EMBL" id="CP000478">
    <property type="protein sequence ID" value="ABK17979.1"/>
    <property type="molecule type" value="Genomic_DNA"/>
</dbReference>
<keyword evidence="3" id="KW-1185">Reference proteome</keyword>
<dbReference type="AlphaFoldDB" id="A0LKM7"/>
<dbReference type="Proteomes" id="UP000001784">
    <property type="component" value="Chromosome"/>
</dbReference>
<dbReference type="GO" id="GO:0016740">
    <property type="term" value="F:transferase activity"/>
    <property type="evidence" value="ECO:0007669"/>
    <property type="project" value="UniProtKB-KW"/>
</dbReference>
<dbReference type="InParanoid" id="A0LKM7"/>
<dbReference type="Pfam" id="PF00535">
    <property type="entry name" value="Glycos_transf_2"/>
    <property type="match status" value="1"/>
</dbReference>
<proteinExistence type="predicted"/>